<keyword evidence="8 12" id="KW-0067">ATP-binding</keyword>
<dbReference type="PROSITE" id="PS00108">
    <property type="entry name" value="PROTEIN_KINASE_ST"/>
    <property type="match status" value="1"/>
</dbReference>
<evidence type="ECO:0000256" key="14">
    <source>
        <dbReference type="SAM" id="Phobius"/>
    </source>
</evidence>
<feature type="binding site" evidence="12">
    <location>
        <position position="536"/>
    </location>
    <ligand>
        <name>ATP</name>
        <dbReference type="ChEBI" id="CHEBI:30616"/>
    </ligand>
</feature>
<evidence type="ECO:0000256" key="3">
    <source>
        <dbReference type="ARBA" id="ARBA00022679"/>
    </source>
</evidence>
<keyword evidence="6 12" id="KW-0547">Nucleotide-binding</keyword>
<dbReference type="SUPFAM" id="SSF56112">
    <property type="entry name" value="Protein kinase-like (PK-like)"/>
    <property type="match status" value="1"/>
</dbReference>
<feature type="domain" description="Protein kinase" evidence="15">
    <location>
        <begin position="508"/>
        <end position="784"/>
    </location>
</feature>
<dbReference type="EMBL" id="LFYR01001347">
    <property type="protein sequence ID" value="KMZ62545.1"/>
    <property type="molecule type" value="Genomic_DNA"/>
</dbReference>
<protein>
    <submittedName>
        <fullName evidence="16">Putative Kinase</fullName>
    </submittedName>
</protein>
<evidence type="ECO:0000256" key="1">
    <source>
        <dbReference type="ARBA" id="ARBA00004479"/>
    </source>
</evidence>
<dbReference type="InterPro" id="IPR024788">
    <property type="entry name" value="Malectin-like_Carb-bd_dom"/>
</dbReference>
<gene>
    <name evidence="16" type="ORF">ZOSMA_458G00070</name>
</gene>
<keyword evidence="3" id="KW-0808">Transferase</keyword>
<keyword evidence="7 16" id="KW-0418">Kinase</keyword>
<evidence type="ECO:0000256" key="2">
    <source>
        <dbReference type="ARBA" id="ARBA00022527"/>
    </source>
</evidence>
<evidence type="ECO:0000313" key="17">
    <source>
        <dbReference type="Proteomes" id="UP000036987"/>
    </source>
</evidence>
<keyword evidence="9 14" id="KW-1133">Transmembrane helix</keyword>
<dbReference type="FunFam" id="3.30.200.20:FF:000039">
    <property type="entry name" value="receptor-like protein kinase FERONIA"/>
    <property type="match status" value="1"/>
</dbReference>
<dbReference type="PROSITE" id="PS50011">
    <property type="entry name" value="PROTEIN_KINASE_DOM"/>
    <property type="match status" value="1"/>
</dbReference>
<evidence type="ECO:0000256" key="9">
    <source>
        <dbReference type="ARBA" id="ARBA00022989"/>
    </source>
</evidence>
<dbReference type="InterPro" id="IPR008271">
    <property type="entry name" value="Ser/Thr_kinase_AS"/>
</dbReference>
<evidence type="ECO:0000256" key="13">
    <source>
        <dbReference type="SAM" id="MobiDB-lite"/>
    </source>
</evidence>
<dbReference type="GO" id="GO:0005524">
    <property type="term" value="F:ATP binding"/>
    <property type="evidence" value="ECO:0007669"/>
    <property type="project" value="UniProtKB-UniRule"/>
</dbReference>
<dbReference type="PROSITE" id="PS00107">
    <property type="entry name" value="PROTEIN_KINASE_ATP"/>
    <property type="match status" value="1"/>
</dbReference>
<dbReference type="InterPro" id="IPR045272">
    <property type="entry name" value="ANXUR1/2-like"/>
</dbReference>
<keyword evidence="5" id="KW-0732">Signal</keyword>
<evidence type="ECO:0000256" key="4">
    <source>
        <dbReference type="ARBA" id="ARBA00022692"/>
    </source>
</evidence>
<dbReference type="OMA" id="NEDSDYW"/>
<dbReference type="Gene3D" id="2.60.120.430">
    <property type="entry name" value="Galactose-binding lectin"/>
    <property type="match status" value="2"/>
</dbReference>
<organism evidence="16 17">
    <name type="scientific">Zostera marina</name>
    <name type="common">Eelgrass</name>
    <dbReference type="NCBI Taxonomy" id="29655"/>
    <lineage>
        <taxon>Eukaryota</taxon>
        <taxon>Viridiplantae</taxon>
        <taxon>Streptophyta</taxon>
        <taxon>Embryophyta</taxon>
        <taxon>Tracheophyta</taxon>
        <taxon>Spermatophyta</taxon>
        <taxon>Magnoliopsida</taxon>
        <taxon>Liliopsida</taxon>
        <taxon>Zosteraceae</taxon>
        <taxon>Zostera</taxon>
    </lineage>
</organism>
<sequence length="855" mass="95592">MIHTKNLVCSCAIHGVLPRNLMMNSWVCLLVLGFIIFSMGITRAQVKPVFINCGSNSTTVNASGRIWVGDSSGNGDVSLSYSGSVMVVSVSASDVAYADLYRSIRIFNKTSNYSFRSVRPGNYFIRLHFHLFPDAAASTFGITANDFNFVAANHNLTDEIARRSNGSSSLIKEYFLNVSSTHGLWIEFAPTLGSFAFVNAIEIIPVAGELFLNPAGKGMETMYRVNVGGPEIESDQDDDDLWRKWEKDAVYMYSANTGSVIENTSAVSYSNGSNPTIAPISVYTDARTTSSANVLKPTLNISWKFEVDPKFQYLLRFHFCELLYSDPGQRFFMIYIDFKIVDDNFDVLARAGGKNKAYHQDYVVVVSEIKTLWVQLGPETYRTASDTKAILSGLEIFKIDLDEETLGSKSSKNSAMNISLGIIVGVLTAVIFLGLYIFFHRRCNKKTKKPEINTVTNLNPNPSTHWQPLVLLNLDRSASGNETPLSSTAIRIGRRFTITEIRSATNDFDESLIIGTGGFGKVYKAMIEEHVPVAVKRAHPNSEQGLTEFETEIEMLSKLRHRHLVPMIGYCDEKGEMILVYEYMANGTLRSHLYGSDQPHLSWKQRLVACIGAARGLHYLHTGGAERGIIHRDVKTTNILLDGDFVAKMADFGLSKTGPPVDHSHVSTVVRGSFGYLDPEYFRRQKLTQKSDVYSFGVVLFEVVCARAVIDPTLPRDQINLAEWAVRVQREGSFENIIDRRLQTDDYSQESLTMFGEIAEKCLADDRRNRPTMAEVLWNLETVLRLQESYMGVLNGEEPSDEGMRSSSMAEPLRLSLISEEEDDEADANPPEPTRLEESSLLSLDSIYRSHQREP</sequence>
<comment type="subcellular location">
    <subcellularLocation>
        <location evidence="1">Membrane</location>
        <topology evidence="1">Single-pass type I membrane protein</topology>
    </subcellularLocation>
</comment>
<dbReference type="Proteomes" id="UP000036987">
    <property type="component" value="Unassembled WGS sequence"/>
</dbReference>
<feature type="region of interest" description="Disordered" evidence="13">
    <location>
        <begin position="794"/>
        <end position="855"/>
    </location>
</feature>
<evidence type="ECO:0000256" key="5">
    <source>
        <dbReference type="ARBA" id="ARBA00022729"/>
    </source>
</evidence>
<evidence type="ECO:0000256" key="11">
    <source>
        <dbReference type="ARBA" id="ARBA00023180"/>
    </source>
</evidence>
<dbReference type="PANTHER" id="PTHR27003">
    <property type="entry name" value="OS07G0166700 PROTEIN"/>
    <property type="match status" value="1"/>
</dbReference>
<feature type="transmembrane region" description="Helical" evidence="14">
    <location>
        <begin position="693"/>
        <end position="710"/>
    </location>
</feature>
<dbReference type="Pfam" id="PF07714">
    <property type="entry name" value="PK_Tyr_Ser-Thr"/>
    <property type="match status" value="1"/>
</dbReference>
<dbReference type="FunFam" id="2.60.120.430:FF:000001">
    <property type="entry name" value="Receptor-like protein kinase FERONIA"/>
    <property type="match status" value="1"/>
</dbReference>
<dbReference type="CDD" id="cd14066">
    <property type="entry name" value="STKc_IRAK"/>
    <property type="match status" value="1"/>
</dbReference>
<dbReference type="STRING" id="29655.A0A0K9P2W0"/>
<dbReference type="InterPro" id="IPR000719">
    <property type="entry name" value="Prot_kinase_dom"/>
</dbReference>
<dbReference type="InterPro" id="IPR011009">
    <property type="entry name" value="Kinase-like_dom_sf"/>
</dbReference>
<evidence type="ECO:0000313" key="16">
    <source>
        <dbReference type="EMBL" id="KMZ62545.1"/>
    </source>
</evidence>
<dbReference type="GO" id="GO:0004674">
    <property type="term" value="F:protein serine/threonine kinase activity"/>
    <property type="evidence" value="ECO:0007669"/>
    <property type="project" value="UniProtKB-KW"/>
</dbReference>
<keyword evidence="2" id="KW-0723">Serine/threonine-protein kinase</keyword>
<feature type="transmembrane region" description="Helical" evidence="14">
    <location>
        <begin position="21"/>
        <end position="41"/>
    </location>
</feature>
<evidence type="ECO:0000256" key="7">
    <source>
        <dbReference type="ARBA" id="ARBA00022777"/>
    </source>
</evidence>
<dbReference type="Gene3D" id="3.30.200.20">
    <property type="entry name" value="Phosphorylase Kinase, domain 1"/>
    <property type="match status" value="1"/>
</dbReference>
<dbReference type="AlphaFoldDB" id="A0A0K9P2W0"/>
<evidence type="ECO:0000256" key="12">
    <source>
        <dbReference type="PROSITE-ProRule" id="PRU10141"/>
    </source>
</evidence>
<dbReference type="GO" id="GO:0005886">
    <property type="term" value="C:plasma membrane"/>
    <property type="evidence" value="ECO:0000318"/>
    <property type="project" value="GO_Central"/>
</dbReference>
<name>A0A0K9P2W0_ZOSMR</name>
<dbReference type="InterPro" id="IPR017441">
    <property type="entry name" value="Protein_kinase_ATP_BS"/>
</dbReference>
<keyword evidence="17" id="KW-1185">Reference proteome</keyword>
<comment type="caution">
    <text evidence="16">The sequence shown here is derived from an EMBL/GenBank/DDBJ whole genome shotgun (WGS) entry which is preliminary data.</text>
</comment>
<dbReference type="SMART" id="SM00220">
    <property type="entry name" value="S_TKc"/>
    <property type="match status" value="1"/>
</dbReference>
<accession>A0A0K9P2W0</accession>
<dbReference type="PANTHER" id="PTHR27003:SF454">
    <property type="entry name" value="OS04G0619600 PROTEIN"/>
    <property type="match status" value="1"/>
</dbReference>
<keyword evidence="4 14" id="KW-0812">Transmembrane</keyword>
<evidence type="ECO:0000259" key="15">
    <source>
        <dbReference type="PROSITE" id="PS50011"/>
    </source>
</evidence>
<keyword evidence="10 14" id="KW-0472">Membrane</keyword>
<feature type="transmembrane region" description="Helical" evidence="14">
    <location>
        <begin position="418"/>
        <end position="439"/>
    </location>
</feature>
<dbReference type="GO" id="GO:0004672">
    <property type="term" value="F:protein kinase activity"/>
    <property type="evidence" value="ECO:0000318"/>
    <property type="project" value="GO_Central"/>
</dbReference>
<evidence type="ECO:0000256" key="6">
    <source>
        <dbReference type="ARBA" id="ARBA00022741"/>
    </source>
</evidence>
<keyword evidence="11" id="KW-0325">Glycoprotein</keyword>
<evidence type="ECO:0000256" key="8">
    <source>
        <dbReference type="ARBA" id="ARBA00022840"/>
    </source>
</evidence>
<reference evidence="17" key="1">
    <citation type="journal article" date="2016" name="Nature">
        <title>The genome of the seagrass Zostera marina reveals angiosperm adaptation to the sea.</title>
        <authorList>
            <person name="Olsen J.L."/>
            <person name="Rouze P."/>
            <person name="Verhelst B."/>
            <person name="Lin Y.-C."/>
            <person name="Bayer T."/>
            <person name="Collen J."/>
            <person name="Dattolo E."/>
            <person name="De Paoli E."/>
            <person name="Dittami S."/>
            <person name="Maumus F."/>
            <person name="Michel G."/>
            <person name="Kersting A."/>
            <person name="Lauritano C."/>
            <person name="Lohaus R."/>
            <person name="Toepel M."/>
            <person name="Tonon T."/>
            <person name="Vanneste K."/>
            <person name="Amirebrahimi M."/>
            <person name="Brakel J."/>
            <person name="Bostroem C."/>
            <person name="Chovatia M."/>
            <person name="Grimwood J."/>
            <person name="Jenkins J.W."/>
            <person name="Jueterbock A."/>
            <person name="Mraz A."/>
            <person name="Stam W.T."/>
            <person name="Tice H."/>
            <person name="Bornberg-Bauer E."/>
            <person name="Green P.J."/>
            <person name="Pearson G.A."/>
            <person name="Procaccini G."/>
            <person name="Duarte C.M."/>
            <person name="Schmutz J."/>
            <person name="Reusch T.B.H."/>
            <person name="Van de Peer Y."/>
        </authorList>
    </citation>
    <scope>NUCLEOTIDE SEQUENCE [LARGE SCALE GENOMIC DNA]</scope>
    <source>
        <strain evidence="17">cv. Finnish</strain>
    </source>
</reference>
<dbReference type="Pfam" id="PF12819">
    <property type="entry name" value="Malectin_like"/>
    <property type="match status" value="1"/>
</dbReference>
<evidence type="ECO:0000256" key="10">
    <source>
        <dbReference type="ARBA" id="ARBA00023136"/>
    </source>
</evidence>
<proteinExistence type="predicted"/>
<dbReference type="Gene3D" id="1.10.510.10">
    <property type="entry name" value="Transferase(Phosphotransferase) domain 1"/>
    <property type="match status" value="1"/>
</dbReference>
<dbReference type="OrthoDB" id="738486at2759"/>
<dbReference type="InterPro" id="IPR001245">
    <property type="entry name" value="Ser-Thr/Tyr_kinase_cat_dom"/>
</dbReference>
<dbReference type="FunFam" id="1.10.510.10:FF:000252">
    <property type="entry name" value="Receptor-like protein kinase FERONIA"/>
    <property type="match status" value="1"/>
</dbReference>
<dbReference type="GO" id="GO:0004714">
    <property type="term" value="F:transmembrane receptor protein tyrosine kinase activity"/>
    <property type="evidence" value="ECO:0007669"/>
    <property type="project" value="InterPro"/>
</dbReference>